<dbReference type="Gene3D" id="3.30.750.24">
    <property type="entry name" value="STAS domain"/>
    <property type="match status" value="1"/>
</dbReference>
<dbReference type="Pfam" id="PF01740">
    <property type="entry name" value="STAS"/>
    <property type="match status" value="1"/>
</dbReference>
<gene>
    <name evidence="4" type="ORF">AFR_00835</name>
</gene>
<dbReference type="PANTHER" id="PTHR33495:SF2">
    <property type="entry name" value="ANTI-SIGMA FACTOR ANTAGONIST TM_1081-RELATED"/>
    <property type="match status" value="1"/>
</dbReference>
<dbReference type="eggNOG" id="COG1366">
    <property type="taxonomic scope" value="Bacteria"/>
</dbReference>
<dbReference type="SUPFAM" id="SSF52091">
    <property type="entry name" value="SpoIIaa-like"/>
    <property type="match status" value="1"/>
</dbReference>
<evidence type="ECO:0000313" key="4">
    <source>
        <dbReference type="EMBL" id="AGZ38456.1"/>
    </source>
</evidence>
<accession>U5VS08</accession>
<dbReference type="GO" id="GO:0043856">
    <property type="term" value="F:anti-sigma factor antagonist activity"/>
    <property type="evidence" value="ECO:0007669"/>
    <property type="project" value="InterPro"/>
</dbReference>
<dbReference type="KEGG" id="afs:AFR_00835"/>
<keyword evidence="5" id="KW-1185">Reference proteome</keyword>
<sequence length="103" mass="11051">MYVTEPTYQITREAAVVRLAGDFDINARDELRTTLLEAIHAAGPAEVVVDFDEAAFLDSEAMGALIEGLNAGREAGVPLRIVNAKGLVHRVLEVSGVLDLFNA</sequence>
<dbReference type="PROSITE" id="PS50801">
    <property type="entry name" value="STAS"/>
    <property type="match status" value="1"/>
</dbReference>
<dbReference type="InterPro" id="IPR002645">
    <property type="entry name" value="STAS_dom"/>
</dbReference>
<dbReference type="InterPro" id="IPR036513">
    <property type="entry name" value="STAS_dom_sf"/>
</dbReference>
<proteinExistence type="inferred from homology"/>
<evidence type="ECO:0000259" key="3">
    <source>
        <dbReference type="PROSITE" id="PS50801"/>
    </source>
</evidence>
<dbReference type="CDD" id="cd07043">
    <property type="entry name" value="STAS_anti-anti-sigma_factors"/>
    <property type="match status" value="1"/>
</dbReference>
<dbReference type="PANTHER" id="PTHR33495">
    <property type="entry name" value="ANTI-SIGMA FACTOR ANTAGONIST TM_1081-RELATED-RELATED"/>
    <property type="match status" value="1"/>
</dbReference>
<reference evidence="4 5" key="1">
    <citation type="journal article" date="2014" name="J. Biotechnol.">
        <title>Complete genome sequence of the actinobacterium Actinoplanes friuliensis HAG 010964, producer of the lipopeptide antibiotic friulimycin.</title>
        <authorList>
            <person name="Ruckert C."/>
            <person name="Szczepanowski R."/>
            <person name="Albersmeier A."/>
            <person name="Goesmann A."/>
            <person name="Fischer N."/>
            <person name="Steinkamper A."/>
            <person name="Puhler A."/>
            <person name="Biener R."/>
            <person name="Schwartz D."/>
            <person name="Kalinowski J."/>
        </authorList>
    </citation>
    <scope>NUCLEOTIDE SEQUENCE [LARGE SCALE GENOMIC DNA]</scope>
    <source>
        <strain evidence="4 5">DSM 7358</strain>
    </source>
</reference>
<comment type="similarity">
    <text evidence="1 2">Belongs to the anti-sigma-factor antagonist family.</text>
</comment>
<organism evidence="4 5">
    <name type="scientific">Actinoplanes friuliensis DSM 7358</name>
    <dbReference type="NCBI Taxonomy" id="1246995"/>
    <lineage>
        <taxon>Bacteria</taxon>
        <taxon>Bacillati</taxon>
        <taxon>Actinomycetota</taxon>
        <taxon>Actinomycetes</taxon>
        <taxon>Micromonosporales</taxon>
        <taxon>Micromonosporaceae</taxon>
        <taxon>Actinoplanes</taxon>
    </lineage>
</organism>
<evidence type="ECO:0000256" key="1">
    <source>
        <dbReference type="ARBA" id="ARBA00009013"/>
    </source>
</evidence>
<name>U5VS08_9ACTN</name>
<dbReference type="STRING" id="1246995.AFR_00835"/>
<dbReference type="HOGENOM" id="CLU_115403_3_4_11"/>
<dbReference type="Proteomes" id="UP000017746">
    <property type="component" value="Chromosome"/>
</dbReference>
<dbReference type="PATRIC" id="fig|1246995.3.peg.167"/>
<feature type="domain" description="STAS" evidence="3">
    <location>
        <begin position="4"/>
        <end position="103"/>
    </location>
</feature>
<evidence type="ECO:0000256" key="2">
    <source>
        <dbReference type="RuleBase" id="RU003749"/>
    </source>
</evidence>
<dbReference type="AlphaFoldDB" id="U5VS08"/>
<dbReference type="NCBIfam" id="TIGR00377">
    <property type="entry name" value="ant_ant_sig"/>
    <property type="match status" value="1"/>
</dbReference>
<protein>
    <recommendedName>
        <fullName evidence="2">Anti-sigma factor antagonist</fullName>
    </recommendedName>
</protein>
<dbReference type="InterPro" id="IPR003658">
    <property type="entry name" value="Anti-sigma_ant"/>
</dbReference>
<evidence type="ECO:0000313" key="5">
    <source>
        <dbReference type="Proteomes" id="UP000017746"/>
    </source>
</evidence>
<dbReference type="EMBL" id="CP006272">
    <property type="protein sequence ID" value="AGZ38456.1"/>
    <property type="molecule type" value="Genomic_DNA"/>
</dbReference>